<protein>
    <submittedName>
        <fullName evidence="1">Polysaccharide biosynthesis PFTS motif protein</fullName>
    </submittedName>
</protein>
<dbReference type="RefSeq" id="WP_276344342.1">
    <property type="nucleotide sequence ID" value="NZ_JARJOW010000005.1"/>
</dbReference>
<name>A0ABT6BL28_9BACT</name>
<comment type="caution">
    <text evidence="1">The sequence shown here is derived from an EMBL/GenBank/DDBJ whole genome shotgun (WGS) entry which is preliminary data.</text>
</comment>
<sequence length="517" mass="60433">MMRGYRKMNSENKLDFILHLKYDISNSKIFQSKEQPSKLIFGAGLKSAELVVRQYLVSRILDVNFNKEILYCFGDSNRKFSYPLPYAWLQKVRKSGIKVNFLTSSLKFKWYVLKCFLGSILVFGKQLKHNFSEIFNPSFSKLSNYVYFDGLVPSNIPKSNSKPSFDIINWYLQWSENEKKLSYIVHQVKSVPELAKNGVNIKSVKTPIPPLRNPLSITKFILWFFQAMIKSLMDLLANHWWSSLLMMEAVKARPIQYFGESELAKDYLFHNSGWIYRPLWTYEAETKGSKITLYFYSRNCENFKYAHGYPIQSNYWQITNWQRYLVWNESHEEFIYRCINKNAIVLNVGAIWFQDNCDIEFTLPFNSVAVFPVQPLRDSYYQALGIDLEYYISLNANQFLEDCYQVILEKRMILVLKNKRDIGNLLTNSYNKRINSIILDKAVIVIDSNISANRVIQQSKAVISMPFTSTALIAQEMGKPTCYYDPFGMIQKDDRASSGIEIITGKKELEVWFSKLD</sequence>
<reference evidence="1 2" key="1">
    <citation type="submission" date="2023-03" db="EMBL/GenBank/DDBJ databases">
        <title>Genome sequencing of Aquirufa.</title>
        <authorList>
            <person name="Pitt A."/>
            <person name="Hahn M.W."/>
        </authorList>
    </citation>
    <scope>NUCLEOTIDE SEQUENCE [LARGE SCALE GENOMIC DNA]</scope>
    <source>
        <strain evidence="1 2">WAEICH-18A</strain>
    </source>
</reference>
<accession>A0ABT6BL28</accession>
<proteinExistence type="predicted"/>
<dbReference type="NCBIfam" id="TIGR04417">
    <property type="entry name" value="PFTS_polysacc"/>
    <property type="match status" value="1"/>
</dbReference>
<evidence type="ECO:0000313" key="1">
    <source>
        <dbReference type="EMBL" id="MDF5690836.1"/>
    </source>
</evidence>
<gene>
    <name evidence="1" type="ORF">PQG43_08180</name>
</gene>
<organism evidence="1 2">
    <name type="scientific">Aquirufa aurantiipilula</name>
    <dbReference type="NCBI Taxonomy" id="2696561"/>
    <lineage>
        <taxon>Bacteria</taxon>
        <taxon>Pseudomonadati</taxon>
        <taxon>Bacteroidota</taxon>
        <taxon>Cytophagia</taxon>
        <taxon>Cytophagales</taxon>
        <taxon>Flectobacillaceae</taxon>
        <taxon>Aquirufa</taxon>
    </lineage>
</organism>
<dbReference type="EMBL" id="JARJOW010000005">
    <property type="protein sequence ID" value="MDF5690836.1"/>
    <property type="molecule type" value="Genomic_DNA"/>
</dbReference>
<keyword evidence="2" id="KW-1185">Reference proteome</keyword>
<dbReference type="Proteomes" id="UP001321344">
    <property type="component" value="Unassembled WGS sequence"/>
</dbReference>
<evidence type="ECO:0000313" key="2">
    <source>
        <dbReference type="Proteomes" id="UP001321344"/>
    </source>
</evidence>
<dbReference type="InterPro" id="IPR030932">
    <property type="entry name" value="PFTS_polysacc"/>
</dbReference>